<dbReference type="SUPFAM" id="SSF47240">
    <property type="entry name" value="Ferritin-like"/>
    <property type="match status" value="1"/>
</dbReference>
<accession>A0A7G9W4N1</accession>
<dbReference type="RefSeq" id="WP_213167311.1">
    <property type="nucleotide sequence ID" value="NZ_CP058559.1"/>
</dbReference>
<dbReference type="InterPro" id="IPR012347">
    <property type="entry name" value="Ferritin-like"/>
</dbReference>
<name>A0A7G9W4N1_ALKCA</name>
<evidence type="ECO:0000313" key="2">
    <source>
        <dbReference type="EMBL" id="QNO13643.1"/>
    </source>
</evidence>
<dbReference type="CDD" id="cd00657">
    <property type="entry name" value="Ferritin_like"/>
    <property type="match status" value="1"/>
</dbReference>
<evidence type="ECO:0000313" key="3">
    <source>
        <dbReference type="Proteomes" id="UP000516160"/>
    </source>
</evidence>
<organism evidence="2 3">
    <name type="scientific">Alkalicella caledoniensis</name>
    <dbReference type="NCBI Taxonomy" id="2731377"/>
    <lineage>
        <taxon>Bacteria</taxon>
        <taxon>Bacillati</taxon>
        <taxon>Bacillota</taxon>
        <taxon>Clostridia</taxon>
        <taxon>Eubacteriales</taxon>
        <taxon>Proteinivoracaceae</taxon>
        <taxon>Alkalicella</taxon>
    </lineage>
</organism>
<dbReference type="Proteomes" id="UP000516160">
    <property type="component" value="Chromosome"/>
</dbReference>
<dbReference type="Gene3D" id="1.20.1260.10">
    <property type="match status" value="1"/>
</dbReference>
<gene>
    <name evidence="2" type="ORF">HYG86_02100</name>
</gene>
<dbReference type="EMBL" id="CP058559">
    <property type="protein sequence ID" value="QNO13643.1"/>
    <property type="molecule type" value="Genomic_DNA"/>
</dbReference>
<feature type="domain" description="DUF2383" evidence="1">
    <location>
        <begin position="5"/>
        <end position="107"/>
    </location>
</feature>
<proteinExistence type="predicted"/>
<dbReference type="InterPro" id="IPR009078">
    <property type="entry name" value="Ferritin-like_SF"/>
</dbReference>
<dbReference type="Pfam" id="PF09537">
    <property type="entry name" value="DUF2383"/>
    <property type="match status" value="1"/>
</dbReference>
<sequence length="142" mass="16154">MKSSLKKLNNLLAEEYSMINSFDSYLNSIPDGEDKEELTTIMMNHEHNASQLRSQIEALGGRPKDSVASSNESMNIQSGSDRTVIEKVLKQAHQQERSTVELAQEITRTKIDEDTKYVIQEIVDVNRTHLATIDRLLKRHNA</sequence>
<reference evidence="2 3" key="1">
    <citation type="submission" date="2020-07" db="EMBL/GenBank/DDBJ databases">
        <title>Alkalicella. sp. LB2 genome.</title>
        <authorList>
            <person name="Postec A."/>
            <person name="Quemeneur M."/>
        </authorList>
    </citation>
    <scope>NUCLEOTIDE SEQUENCE [LARGE SCALE GENOMIC DNA]</scope>
    <source>
        <strain evidence="2 3">LB2</strain>
    </source>
</reference>
<dbReference type="InterPro" id="IPR019052">
    <property type="entry name" value="DUF2383"/>
</dbReference>
<dbReference type="KEGG" id="acae:HYG86_02100"/>
<dbReference type="AlphaFoldDB" id="A0A7G9W4N1"/>
<evidence type="ECO:0000259" key="1">
    <source>
        <dbReference type="Pfam" id="PF09537"/>
    </source>
</evidence>
<protein>
    <submittedName>
        <fullName evidence="2">Ferritin-like domain-containing protein</fullName>
    </submittedName>
</protein>
<keyword evidence="3" id="KW-1185">Reference proteome</keyword>